<dbReference type="Proteomes" id="UP001202479">
    <property type="component" value="Unassembled WGS sequence"/>
</dbReference>
<dbReference type="EMBL" id="JAHUZD010000038">
    <property type="protein sequence ID" value="KAI3405377.2"/>
    <property type="molecule type" value="Genomic_DNA"/>
</dbReference>
<dbReference type="PROSITE" id="PS00175">
    <property type="entry name" value="PG_MUTASE"/>
    <property type="match status" value="1"/>
</dbReference>
<reference evidence="4" key="1">
    <citation type="journal article" date="2022" name="DNA Res.">
        <title>Genome analysis of five recently described species of the CUG-Ser clade uncovers Candida theae as a new hybrid lineage with pathogenic potential in the Candida parapsilosis species complex.</title>
        <authorList>
            <person name="Mixao V."/>
            <person name="Del Olmo V."/>
            <person name="Hegedusova E."/>
            <person name="Saus E."/>
            <person name="Pryszcz L."/>
            <person name="Cillingova A."/>
            <person name="Nosek J."/>
            <person name="Gabaldon T."/>
        </authorList>
    </citation>
    <scope>NUCLEOTIDE SEQUENCE</scope>
    <source>
        <strain evidence="4">CBS 10844</strain>
    </source>
</reference>
<accession>A0AAI9WYJ7</accession>
<evidence type="ECO:0000256" key="2">
    <source>
        <dbReference type="PIRSR" id="PIRSR613078-1"/>
    </source>
</evidence>
<comment type="caution">
    <text evidence="4">The sequence shown here is derived from an EMBL/GenBank/DDBJ whole genome shotgun (WGS) entry which is preliminary data.</text>
</comment>
<dbReference type="InterPro" id="IPR001345">
    <property type="entry name" value="PG/BPGM_mutase_AS"/>
</dbReference>
<evidence type="ECO:0000256" key="1">
    <source>
        <dbReference type="ARBA" id="ARBA00022801"/>
    </source>
</evidence>
<feature type="binding site" evidence="3">
    <location>
        <begin position="13"/>
        <end position="20"/>
    </location>
    <ligand>
        <name>substrate</name>
    </ligand>
</feature>
<dbReference type="GO" id="GO:0004331">
    <property type="term" value="F:fructose-2,6-bisphosphate 2-phosphatase activity"/>
    <property type="evidence" value="ECO:0007669"/>
    <property type="project" value="TreeGrafter"/>
</dbReference>
<dbReference type="AlphaFoldDB" id="A0AAI9WYJ7"/>
<dbReference type="GO" id="GO:0043456">
    <property type="term" value="P:regulation of pentose-phosphate shunt"/>
    <property type="evidence" value="ECO:0007669"/>
    <property type="project" value="TreeGrafter"/>
</dbReference>
<gene>
    <name evidence="4" type="ORF">KGF56_001824</name>
</gene>
<sequence>MTVNNIVRVFVVRHGQTDHNVQKILQGQLDTPMNSQGYAQAELLGSRFISTPINHFVTSDLCRCQETLEQITKHHTSPSIKITRNLRERNMGKVQGMYLKDAQAQYGPGFRNFGEGEESLCKRVETEFNEIINGNHQYVLICTHGGVITRFFNHLFRDLNYQLADGLTEKDLRVPFNTSVSIVDYNRQTGKGIIQSFGNTSHLGGDFKVEDQLLR</sequence>
<feature type="active site" description="Tele-phosphohistidine intermediate" evidence="2">
    <location>
        <position position="14"/>
    </location>
</feature>
<dbReference type="SMART" id="SM00855">
    <property type="entry name" value="PGAM"/>
    <property type="match status" value="1"/>
</dbReference>
<evidence type="ECO:0000313" key="5">
    <source>
        <dbReference type="Proteomes" id="UP001202479"/>
    </source>
</evidence>
<dbReference type="InterPro" id="IPR051695">
    <property type="entry name" value="Phosphoglycerate_Mutase"/>
</dbReference>
<keyword evidence="5" id="KW-1185">Reference proteome</keyword>
<evidence type="ECO:0000256" key="3">
    <source>
        <dbReference type="PIRSR" id="PIRSR613078-2"/>
    </source>
</evidence>
<dbReference type="InterPro" id="IPR029033">
    <property type="entry name" value="His_PPase_superfam"/>
</dbReference>
<name>A0AAI9WYJ7_9ASCO</name>
<evidence type="ECO:0008006" key="6">
    <source>
        <dbReference type="Google" id="ProtNLM"/>
    </source>
</evidence>
<keyword evidence="1" id="KW-0378">Hydrolase</keyword>
<evidence type="ECO:0000313" key="4">
    <source>
        <dbReference type="EMBL" id="KAI3405377.2"/>
    </source>
</evidence>
<protein>
    <recommendedName>
        <fullName evidence="6">Phosphoglycerate mutase</fullName>
    </recommendedName>
</protein>
<feature type="binding site" evidence="3">
    <location>
        <position position="63"/>
    </location>
    <ligand>
        <name>substrate</name>
    </ligand>
</feature>
<dbReference type="GeneID" id="73379441"/>
<proteinExistence type="predicted"/>
<dbReference type="Pfam" id="PF00300">
    <property type="entry name" value="His_Phos_1"/>
    <property type="match status" value="1"/>
</dbReference>
<dbReference type="PANTHER" id="PTHR46517">
    <property type="entry name" value="FRUCTOSE-2,6-BISPHOSPHATASE TIGAR"/>
    <property type="match status" value="1"/>
</dbReference>
<dbReference type="PANTHER" id="PTHR46517:SF1">
    <property type="entry name" value="FRUCTOSE-2,6-BISPHOSPHATASE TIGAR"/>
    <property type="match status" value="1"/>
</dbReference>
<dbReference type="CDD" id="cd07067">
    <property type="entry name" value="HP_PGM_like"/>
    <property type="match status" value="1"/>
</dbReference>
<dbReference type="GO" id="GO:0045820">
    <property type="term" value="P:negative regulation of glycolytic process"/>
    <property type="evidence" value="ECO:0007669"/>
    <property type="project" value="TreeGrafter"/>
</dbReference>
<organism evidence="4 5">
    <name type="scientific">Candida oxycetoniae</name>
    <dbReference type="NCBI Taxonomy" id="497107"/>
    <lineage>
        <taxon>Eukaryota</taxon>
        <taxon>Fungi</taxon>
        <taxon>Dikarya</taxon>
        <taxon>Ascomycota</taxon>
        <taxon>Saccharomycotina</taxon>
        <taxon>Pichiomycetes</taxon>
        <taxon>Debaryomycetaceae</taxon>
        <taxon>Candida/Lodderomyces clade</taxon>
        <taxon>Candida</taxon>
    </lineage>
</organism>
<dbReference type="Gene3D" id="3.40.50.1240">
    <property type="entry name" value="Phosphoglycerate mutase-like"/>
    <property type="match status" value="1"/>
</dbReference>
<dbReference type="RefSeq" id="XP_049181122.1">
    <property type="nucleotide sequence ID" value="XM_049322988.1"/>
</dbReference>
<feature type="active site" description="Proton donor/acceptor" evidence="2">
    <location>
        <position position="88"/>
    </location>
</feature>
<dbReference type="GO" id="GO:0005829">
    <property type="term" value="C:cytosol"/>
    <property type="evidence" value="ECO:0007669"/>
    <property type="project" value="TreeGrafter"/>
</dbReference>
<dbReference type="SUPFAM" id="SSF53254">
    <property type="entry name" value="Phosphoglycerate mutase-like"/>
    <property type="match status" value="1"/>
</dbReference>
<dbReference type="InterPro" id="IPR013078">
    <property type="entry name" value="His_Pase_superF_clade-1"/>
</dbReference>